<evidence type="ECO:0000256" key="2">
    <source>
        <dbReference type="ARBA" id="ARBA00022448"/>
    </source>
</evidence>
<dbReference type="HOGENOM" id="CLU_123235_1_1_9"/>
<keyword evidence="4" id="KW-0597">Phosphoprotein</keyword>
<dbReference type="STRING" id="86416.Clopa_4461"/>
<keyword evidence="3" id="KW-0963">Cytoplasm</keyword>
<dbReference type="Proteomes" id="UP000013523">
    <property type="component" value="Chromosome"/>
</dbReference>
<evidence type="ECO:0000256" key="3">
    <source>
        <dbReference type="ARBA" id="ARBA00022490"/>
    </source>
</evidence>
<dbReference type="CDD" id="cd00006">
    <property type="entry name" value="PTS_IIA_man"/>
    <property type="match status" value="1"/>
</dbReference>
<accession>R4K7K5</accession>
<dbReference type="InterPro" id="IPR033887">
    <property type="entry name" value="PTS_IIA_man"/>
</dbReference>
<reference evidence="10 11" key="1">
    <citation type="submission" date="2012-01" db="EMBL/GenBank/DDBJ databases">
        <title>Complete sequence of chromosome of Clostridium pasteurianum BC1.</title>
        <authorList>
            <consortium name="US DOE Joint Genome Institute"/>
            <person name="Lucas S."/>
            <person name="Han J."/>
            <person name="Lapidus A."/>
            <person name="Cheng J.-F."/>
            <person name="Goodwin L."/>
            <person name="Pitluck S."/>
            <person name="Peters L."/>
            <person name="Mikhailova N."/>
            <person name="Teshima H."/>
            <person name="Detter J.C."/>
            <person name="Han C."/>
            <person name="Tapia R."/>
            <person name="Land M."/>
            <person name="Hauser L."/>
            <person name="Kyrpides N."/>
            <person name="Ivanova N."/>
            <person name="Pagani I."/>
            <person name="Dunn J."/>
            <person name="Taghavi S."/>
            <person name="Francis A."/>
            <person name="van der Lelie D."/>
            <person name="Woyke T."/>
        </authorList>
    </citation>
    <scope>NUCLEOTIDE SEQUENCE [LARGE SCALE GENOMIC DNA]</scope>
    <source>
        <strain evidence="10 11">BC1</strain>
    </source>
</reference>
<dbReference type="eggNOG" id="COG2893">
    <property type="taxonomic scope" value="Bacteria"/>
</dbReference>
<dbReference type="InterPro" id="IPR013789">
    <property type="entry name" value="PTS_EIIA_man"/>
</dbReference>
<dbReference type="EMBL" id="CP003261">
    <property type="protein sequence ID" value="AGK99172.1"/>
    <property type="molecule type" value="Genomic_DNA"/>
</dbReference>
<dbReference type="InterPro" id="IPR004701">
    <property type="entry name" value="PTS_EIIA_man-typ"/>
</dbReference>
<keyword evidence="11" id="KW-1185">Reference proteome</keyword>
<dbReference type="RefSeq" id="WP_015617443.1">
    <property type="nucleotide sequence ID" value="NC_021182.1"/>
</dbReference>
<feature type="domain" description="PTS EIIA type-4" evidence="9">
    <location>
        <begin position="1"/>
        <end position="124"/>
    </location>
</feature>
<dbReference type="Gene3D" id="3.40.50.510">
    <property type="entry name" value="Phosphotransferase system, mannose-type IIA component"/>
    <property type="match status" value="1"/>
</dbReference>
<keyword evidence="6" id="KW-0808">Transferase</keyword>
<evidence type="ECO:0000256" key="7">
    <source>
        <dbReference type="ARBA" id="ARBA00022683"/>
    </source>
</evidence>
<dbReference type="PATRIC" id="fig|86416.3.peg.4468"/>
<dbReference type="OrthoDB" id="9799827at2"/>
<evidence type="ECO:0000256" key="6">
    <source>
        <dbReference type="ARBA" id="ARBA00022679"/>
    </source>
</evidence>
<dbReference type="Pfam" id="PF03610">
    <property type="entry name" value="EIIA-man"/>
    <property type="match status" value="1"/>
</dbReference>
<proteinExistence type="predicted"/>
<dbReference type="GO" id="GO:0009401">
    <property type="term" value="P:phosphoenolpyruvate-dependent sugar phosphotransferase system"/>
    <property type="evidence" value="ECO:0007669"/>
    <property type="project" value="UniProtKB-KW"/>
</dbReference>
<sequence>MTAIIIGTHGKFSQEILRSSEMIFGKQENVSAVTFEPGEGPDDLVKKYEKELEQLDLKQGVLFLVDLFGGSPFNAASRIVSENKNMDIVTGINLPMLLEVYGVRDSSDFDELVDTAKKAAQDGVKSLREVLVQQEDDEL</sequence>
<dbReference type="GO" id="GO:0005737">
    <property type="term" value="C:cytoplasm"/>
    <property type="evidence" value="ECO:0007669"/>
    <property type="project" value="UniProtKB-SubCell"/>
</dbReference>
<evidence type="ECO:0000259" key="9">
    <source>
        <dbReference type="PROSITE" id="PS51096"/>
    </source>
</evidence>
<dbReference type="NCBIfam" id="TIGR00824">
    <property type="entry name" value="EIIA-man"/>
    <property type="match status" value="1"/>
</dbReference>
<dbReference type="SUPFAM" id="SSF53062">
    <property type="entry name" value="PTS system fructose IIA component-like"/>
    <property type="match status" value="1"/>
</dbReference>
<evidence type="ECO:0000256" key="1">
    <source>
        <dbReference type="ARBA" id="ARBA00004496"/>
    </source>
</evidence>
<gene>
    <name evidence="10" type="ORF">Clopa_4461</name>
</gene>
<keyword evidence="5" id="KW-0762">Sugar transport</keyword>
<dbReference type="GO" id="GO:0016773">
    <property type="term" value="F:phosphotransferase activity, alcohol group as acceptor"/>
    <property type="evidence" value="ECO:0007669"/>
    <property type="project" value="InterPro"/>
</dbReference>
<keyword evidence="7" id="KW-0598">Phosphotransferase system</keyword>
<dbReference type="AlphaFoldDB" id="R4K7K5"/>
<dbReference type="PROSITE" id="PS51096">
    <property type="entry name" value="PTS_EIIA_TYPE_4"/>
    <property type="match status" value="1"/>
</dbReference>
<comment type="subcellular location">
    <subcellularLocation>
        <location evidence="1">Cytoplasm</location>
    </subcellularLocation>
</comment>
<keyword evidence="8" id="KW-0418">Kinase</keyword>
<dbReference type="GO" id="GO:0016020">
    <property type="term" value="C:membrane"/>
    <property type="evidence" value="ECO:0007669"/>
    <property type="project" value="InterPro"/>
</dbReference>
<organism evidence="10 11">
    <name type="scientific">Clostridium pasteurianum BC1</name>
    <dbReference type="NCBI Taxonomy" id="86416"/>
    <lineage>
        <taxon>Bacteria</taxon>
        <taxon>Bacillati</taxon>
        <taxon>Bacillota</taxon>
        <taxon>Clostridia</taxon>
        <taxon>Eubacteriales</taxon>
        <taxon>Clostridiaceae</taxon>
        <taxon>Clostridium</taxon>
    </lineage>
</organism>
<evidence type="ECO:0000256" key="4">
    <source>
        <dbReference type="ARBA" id="ARBA00022553"/>
    </source>
</evidence>
<dbReference type="PANTHER" id="PTHR33799:SF1">
    <property type="entry name" value="PTS SYSTEM MANNOSE-SPECIFIC EIIAB COMPONENT-RELATED"/>
    <property type="match status" value="1"/>
</dbReference>
<dbReference type="KEGG" id="cpas:Clopa_4461"/>
<dbReference type="InterPro" id="IPR051471">
    <property type="entry name" value="Bacterial_PTS_sugar_comp"/>
</dbReference>
<dbReference type="InterPro" id="IPR036662">
    <property type="entry name" value="PTS_EIIA_man-typ_sf"/>
</dbReference>
<evidence type="ECO:0000313" key="10">
    <source>
        <dbReference type="EMBL" id="AGK99172.1"/>
    </source>
</evidence>
<dbReference type="GO" id="GO:0016301">
    <property type="term" value="F:kinase activity"/>
    <property type="evidence" value="ECO:0007669"/>
    <property type="project" value="UniProtKB-KW"/>
</dbReference>
<protein>
    <submittedName>
        <fullName evidence="10">PTS system, mannose/fructose/sorbose family, IIA component</fullName>
    </submittedName>
</protein>
<evidence type="ECO:0000256" key="5">
    <source>
        <dbReference type="ARBA" id="ARBA00022597"/>
    </source>
</evidence>
<name>R4K7K5_CLOPA</name>
<dbReference type="PANTHER" id="PTHR33799">
    <property type="entry name" value="PTS PERMEASE-RELATED-RELATED"/>
    <property type="match status" value="1"/>
</dbReference>
<evidence type="ECO:0000256" key="8">
    <source>
        <dbReference type="ARBA" id="ARBA00022777"/>
    </source>
</evidence>
<evidence type="ECO:0000313" key="11">
    <source>
        <dbReference type="Proteomes" id="UP000013523"/>
    </source>
</evidence>
<keyword evidence="2" id="KW-0813">Transport</keyword>